<sequence>MQLIRIRTDDELTLYKEIWDNILASEHNDNPFIEYAWFYNWWKFIGNKERVELYAVKKEDDIIAFFPFTVRKQWGVVMYAFAGENTANYSGIVARNKWKLPTATFVFEEIIKKHRHLIFSFHGLLESGESSKVIEQYFVEKQIQPSIFRVITPYLAFNEIDFSSYFNNRRKMHGVDRRERKLRNLGALSSKIPEPNELWQMFSLFDRRWAKKVDTSSFTKGKKKEFFEHLTLLTGDALKVDIQALVFENQWIAFTYGFCCRGRYVSYVLGHEPNFNSFGAGRIVNQHMIKRSFNEGYSKFDMSIGYEPYKFDWRSGIDFTRHLIVSSGSRRAKLVKSGFALKERIKETLKRNQRMVEWKRNTLGQLRYLVKYGKGKDWLEYGQRFVEKFFRFKQVDLFELPPTDSETPLRPVGQLFEEMSIQEAIHLDQEVIISLFYQGYTIYKDSFAETSKPAFALHTDNWRVDTLHIVESLPKQTYFLTYDVYKNIDIITAFFQKIKPAHTLWVTASIWQWRKRKRLQQLGYKRISRMKHFKCARYERKHVEKYTESGGDVHSIH</sequence>
<dbReference type="InterPro" id="IPR038740">
    <property type="entry name" value="BioF2-like_GNAT_dom"/>
</dbReference>
<evidence type="ECO:0000313" key="3">
    <source>
        <dbReference type="Proteomes" id="UP000013911"/>
    </source>
</evidence>
<dbReference type="RefSeq" id="WP_010857427.1">
    <property type="nucleotide sequence ID" value="NZ_KB933398.1"/>
</dbReference>
<feature type="domain" description="BioF2-like acetyltransferase" evidence="1">
    <location>
        <begin position="171"/>
        <end position="310"/>
    </location>
</feature>
<dbReference type="eggNOG" id="COG5653">
    <property type="taxonomic scope" value="Bacteria"/>
</dbReference>
<reference evidence="2 3" key="1">
    <citation type="submission" date="2013-04" db="EMBL/GenBank/DDBJ databases">
        <title>Draft genome of the heavy metal tolerant bacterium Lysinibacillus sphaericus strain OT4b.31.</title>
        <authorList>
            <person name="Pena-Montenegro T.D."/>
            <person name="Dussan J."/>
        </authorList>
    </citation>
    <scope>NUCLEOTIDE SEQUENCE [LARGE SCALE GENOMIC DNA]</scope>
    <source>
        <strain evidence="2 3">OT4b.31</strain>
    </source>
</reference>
<comment type="caution">
    <text evidence="2">The sequence shown here is derived from an EMBL/GenBank/DDBJ whole genome shotgun (WGS) entry which is preliminary data.</text>
</comment>
<accession>R7ZJJ7</accession>
<dbReference type="EMBL" id="AQPX01000005">
    <property type="protein sequence ID" value="EON74275.1"/>
    <property type="molecule type" value="Genomic_DNA"/>
</dbReference>
<evidence type="ECO:0000313" key="2">
    <source>
        <dbReference type="EMBL" id="EON74275.1"/>
    </source>
</evidence>
<dbReference type="AlphaFoldDB" id="R7ZJJ7"/>
<evidence type="ECO:0000259" key="1">
    <source>
        <dbReference type="Pfam" id="PF13480"/>
    </source>
</evidence>
<dbReference type="Proteomes" id="UP000013911">
    <property type="component" value="Unassembled WGS sequence"/>
</dbReference>
<gene>
    <name evidence="2" type="ORF">H131_02298</name>
</gene>
<dbReference type="Pfam" id="PF13480">
    <property type="entry name" value="Acetyltransf_6"/>
    <property type="match status" value="1"/>
</dbReference>
<name>R7ZJJ7_LYSSH</name>
<organism evidence="2 3">
    <name type="scientific">Lysinibacillus sphaericus OT4b.31</name>
    <dbReference type="NCBI Taxonomy" id="1285586"/>
    <lineage>
        <taxon>Bacteria</taxon>
        <taxon>Bacillati</taxon>
        <taxon>Bacillota</taxon>
        <taxon>Bacilli</taxon>
        <taxon>Bacillales</taxon>
        <taxon>Bacillaceae</taxon>
        <taxon>Lysinibacillus</taxon>
    </lineage>
</organism>
<dbReference type="HOGENOM" id="CLU_481292_0_0_9"/>
<dbReference type="OrthoDB" id="9808976at2"/>
<protein>
    <recommendedName>
        <fullName evidence="1">BioF2-like acetyltransferase domain-containing protein</fullName>
    </recommendedName>
</protein>
<dbReference type="PATRIC" id="fig|1285586.5.peg.460"/>
<dbReference type="SUPFAM" id="SSF55729">
    <property type="entry name" value="Acyl-CoA N-acyltransferases (Nat)"/>
    <property type="match status" value="1"/>
</dbReference>
<proteinExistence type="predicted"/>
<dbReference type="InterPro" id="IPR016181">
    <property type="entry name" value="Acyl_CoA_acyltransferase"/>
</dbReference>